<dbReference type="InterPro" id="IPR009091">
    <property type="entry name" value="RCC1/BLIP-II"/>
</dbReference>
<dbReference type="EMBL" id="GECL01003237">
    <property type="protein sequence ID" value="JAP02887.1"/>
    <property type="molecule type" value="Transcribed_RNA"/>
</dbReference>
<proteinExistence type="predicted"/>
<dbReference type="InterPro" id="IPR000210">
    <property type="entry name" value="BTB/POZ_dom"/>
</dbReference>
<feature type="repeat" description="RCC1" evidence="2">
    <location>
        <begin position="86"/>
        <end position="140"/>
    </location>
</feature>
<dbReference type="PANTHER" id="PTHR22872">
    <property type="entry name" value="BTK-BINDING PROTEIN-RELATED"/>
    <property type="match status" value="1"/>
</dbReference>
<dbReference type="PROSITE" id="PS50097">
    <property type="entry name" value="BTB"/>
    <property type="match status" value="1"/>
</dbReference>
<dbReference type="InterPro" id="IPR011333">
    <property type="entry name" value="SKP1/BTB/POZ_sf"/>
</dbReference>
<reference evidence="4" key="1">
    <citation type="journal article" date="2018" name="J. Proteomics">
        <title>Exploring the molecular complexity of Triatoma dimidiata sialome.</title>
        <authorList>
            <person name="Santiago P.B."/>
            <person name="de Araujo C.N."/>
            <person name="Charneau S."/>
            <person name="Bastos I.M.D."/>
            <person name="Assumpcao T.C.F."/>
            <person name="Queiroz R.M.L."/>
            <person name="Praca Y.R."/>
            <person name="Cordeiro T.M."/>
            <person name="Garcia C.H.S."/>
            <person name="da Silva I.G."/>
            <person name="Raiol T."/>
            <person name="Motta F.N."/>
            <person name="de Araujo Oliveira J.V."/>
            <person name="de Sousa M.V."/>
            <person name="Ribeiro J.M.C."/>
            <person name="de Santana J.M."/>
        </authorList>
    </citation>
    <scope>NUCLEOTIDE SEQUENCE</scope>
    <source>
        <strain evidence="4">Santander</strain>
        <tissue evidence="4">Salivary glands</tissue>
    </source>
</reference>
<name>A0A0V0G4K1_TRIDM</name>
<keyword evidence="1" id="KW-0677">Repeat</keyword>
<evidence type="ECO:0000256" key="1">
    <source>
        <dbReference type="ARBA" id="ARBA00022737"/>
    </source>
</evidence>
<dbReference type="InterPro" id="IPR051625">
    <property type="entry name" value="Signaling_Regulatory_Domain"/>
</dbReference>
<feature type="domain" description="BTB" evidence="3">
    <location>
        <begin position="326"/>
        <end position="389"/>
    </location>
</feature>
<dbReference type="AlphaFoldDB" id="A0A0V0G4K1"/>
<protein>
    <submittedName>
        <fullName evidence="4">Putative alpha-tubulin suppressor</fullName>
    </submittedName>
</protein>
<dbReference type="SUPFAM" id="SSF54695">
    <property type="entry name" value="POZ domain"/>
    <property type="match status" value="1"/>
</dbReference>
<evidence type="ECO:0000256" key="2">
    <source>
        <dbReference type="PROSITE-ProRule" id="PRU00235"/>
    </source>
</evidence>
<dbReference type="PROSITE" id="PS50012">
    <property type="entry name" value="RCC1_3"/>
    <property type="match status" value="1"/>
</dbReference>
<dbReference type="CDD" id="cd14733">
    <property type="entry name" value="BACK"/>
    <property type="match status" value="1"/>
</dbReference>
<sequence length="485" mass="54485">INLDKWCILSILNKDWEDAELIYAISGEAALLLRNKELYFVGKWFSDANKLSILPTLPIKIENLHLEDICFIASGNEHAVILSNKGFIGTFGVNNEFGQLGVVDDNCLIDGELLVHHPILPAIIVDICCGNNFTFALDNNGKVWCWGSMKIKNEVYKKPICLTYTEIVKISASARRAAALDQSGKVHLWTSYSRYSIIYALDSLVVQQIACGDASLYVLTTENKLFCYGGGPLNPIELDGQFNYLTTNSNNKFAARSNDGLFFHWDDPYRSGNVCRTKTRNILECFANSKMPAVCLPRKEESASVSEEDNTLTTNIAKLYNSQNFSDIEIILSDGTIHAHKCILAARSELFSRLLTSSKSNVINFSNVNSNVMKSYVTYIYTESLPEIDNVDHLLELYDVAKDDSNKLSDYCIEQVRSFTNVQNALAYYLASAKFKNTVLMEYCAKFVVKNLEQIATTEQYKTLSPKEFQELIGFGFKLTNEKPA</sequence>
<organism evidence="4">
    <name type="scientific">Triatoma dimidiata</name>
    <name type="common">Kissing bug</name>
    <name type="synonym">Meccus dimidiatus</name>
    <dbReference type="NCBI Taxonomy" id="72491"/>
    <lineage>
        <taxon>Eukaryota</taxon>
        <taxon>Metazoa</taxon>
        <taxon>Ecdysozoa</taxon>
        <taxon>Arthropoda</taxon>
        <taxon>Hexapoda</taxon>
        <taxon>Insecta</taxon>
        <taxon>Pterygota</taxon>
        <taxon>Neoptera</taxon>
        <taxon>Paraneoptera</taxon>
        <taxon>Hemiptera</taxon>
        <taxon>Heteroptera</taxon>
        <taxon>Panheteroptera</taxon>
        <taxon>Cimicomorpha</taxon>
        <taxon>Reduviidae</taxon>
        <taxon>Triatominae</taxon>
        <taxon>Triatoma</taxon>
    </lineage>
</organism>
<dbReference type="Pfam" id="PF00651">
    <property type="entry name" value="BTB"/>
    <property type="match status" value="1"/>
</dbReference>
<dbReference type="Pfam" id="PF13540">
    <property type="entry name" value="RCC1_2"/>
    <property type="match status" value="1"/>
</dbReference>
<dbReference type="SUPFAM" id="SSF50985">
    <property type="entry name" value="RCC1/BLIP-II"/>
    <property type="match status" value="1"/>
</dbReference>
<feature type="non-terminal residue" evidence="4">
    <location>
        <position position="1"/>
    </location>
</feature>
<dbReference type="SMART" id="SM00225">
    <property type="entry name" value="BTB"/>
    <property type="match status" value="1"/>
</dbReference>
<accession>A0A0V0G4K1</accession>
<dbReference type="InterPro" id="IPR000408">
    <property type="entry name" value="Reg_chr_condens"/>
</dbReference>
<evidence type="ECO:0000313" key="4">
    <source>
        <dbReference type="EMBL" id="JAP02887.1"/>
    </source>
</evidence>
<dbReference type="Gene3D" id="3.30.710.10">
    <property type="entry name" value="Potassium Channel Kv1.1, Chain A"/>
    <property type="match status" value="1"/>
</dbReference>
<dbReference type="CDD" id="cd18186">
    <property type="entry name" value="BTB_POZ_ZBTB_KLHL-like"/>
    <property type="match status" value="1"/>
</dbReference>
<dbReference type="Gene3D" id="2.130.10.30">
    <property type="entry name" value="Regulator of chromosome condensation 1/beta-lactamase-inhibitor protein II"/>
    <property type="match status" value="2"/>
</dbReference>
<evidence type="ECO:0000259" key="3">
    <source>
        <dbReference type="PROSITE" id="PS50097"/>
    </source>
</evidence>